<protein>
    <submittedName>
        <fullName evidence="1">Uncharacterized protein</fullName>
    </submittedName>
</protein>
<evidence type="ECO:0000313" key="2">
    <source>
        <dbReference type="Proteomes" id="UP000321323"/>
    </source>
</evidence>
<gene>
    <name evidence="1" type="ORF">E7V67_021130</name>
</gene>
<name>A0ABZ1UJA8_9BURK</name>
<keyword evidence="2" id="KW-1185">Reference proteome</keyword>
<proteinExistence type="predicted"/>
<organism evidence="1 2">
    <name type="scientific">[Empedobacter] haloabium</name>
    <dbReference type="NCBI Taxonomy" id="592317"/>
    <lineage>
        <taxon>Bacteria</taxon>
        <taxon>Pseudomonadati</taxon>
        <taxon>Pseudomonadota</taxon>
        <taxon>Betaproteobacteria</taxon>
        <taxon>Burkholderiales</taxon>
        <taxon>Oxalobacteraceae</taxon>
        <taxon>Telluria group</taxon>
        <taxon>Telluria group incertae sedis</taxon>
    </lineage>
</organism>
<reference evidence="1 2" key="1">
    <citation type="journal article" date="2019" name="Int. J. Syst. Evol. Microbiol.">
        <title>The Draft Whole-Genome Sequence of the Antibiotic Producer Empedobacter haloabium ATCC 31962 Provides Indications for Its Taxonomic Reclassification.</title>
        <authorList>
            <person name="Miess H."/>
            <person name="Arlt P."/>
            <person name="Apel A.K."/>
            <person name="Weber T."/>
            <person name="Nieselt K."/>
            <person name="Hanssen F."/>
            <person name="Czemmel S."/>
            <person name="Nahnsen S."/>
            <person name="Gross H."/>
        </authorList>
    </citation>
    <scope>NUCLEOTIDE SEQUENCE [LARGE SCALE GENOMIC DNA]</scope>
    <source>
        <strain evidence="1 2">ATCC 31962</strain>
    </source>
</reference>
<sequence length="139" mass="15470">MTNIVDIVEGCDSFPSESWALLFARLAVEQSLYPKRTYTSPAERFAATVRVQDRTTSEAGIEKWGFSELLSRLSALPASTTLRVEEFGSKEFAARCVFTSDTSKLLGCTIVRKSQNVMQTPPAWDGSLEALRRFNTPPK</sequence>
<accession>A0ABZ1UJA8</accession>
<dbReference type="Proteomes" id="UP000321323">
    <property type="component" value="Chromosome"/>
</dbReference>
<dbReference type="EMBL" id="CP136508">
    <property type="protein sequence ID" value="WUR12181.1"/>
    <property type="molecule type" value="Genomic_DNA"/>
</dbReference>
<evidence type="ECO:0000313" key="1">
    <source>
        <dbReference type="EMBL" id="WUR12181.1"/>
    </source>
</evidence>